<protein>
    <recommendedName>
        <fullName evidence="3">DUF4304 domain-containing protein</fullName>
    </recommendedName>
</protein>
<dbReference type="Proteomes" id="UP001501295">
    <property type="component" value="Unassembled WGS sequence"/>
</dbReference>
<reference evidence="2" key="1">
    <citation type="journal article" date="2019" name="Int. J. Syst. Evol. Microbiol.">
        <title>The Global Catalogue of Microorganisms (GCM) 10K type strain sequencing project: providing services to taxonomists for standard genome sequencing and annotation.</title>
        <authorList>
            <consortium name="The Broad Institute Genomics Platform"/>
            <consortium name="The Broad Institute Genome Sequencing Center for Infectious Disease"/>
            <person name="Wu L."/>
            <person name="Ma J."/>
        </authorList>
    </citation>
    <scope>NUCLEOTIDE SEQUENCE [LARGE SCALE GENOMIC DNA]</scope>
    <source>
        <strain evidence="2">JCM 18956</strain>
    </source>
</reference>
<dbReference type="EMBL" id="BAABLM010000002">
    <property type="protein sequence ID" value="GAA4671178.1"/>
    <property type="molecule type" value="Genomic_DNA"/>
</dbReference>
<evidence type="ECO:0000313" key="1">
    <source>
        <dbReference type="EMBL" id="GAA4671178.1"/>
    </source>
</evidence>
<proteinExistence type="predicted"/>
<name>A0ABP8VUM6_9MICO</name>
<dbReference type="Pfam" id="PF14137">
    <property type="entry name" value="DUF4304"/>
    <property type="match status" value="1"/>
</dbReference>
<gene>
    <name evidence="1" type="ORF">GCM10025780_13530</name>
</gene>
<dbReference type="RefSeq" id="WP_345374657.1">
    <property type="nucleotide sequence ID" value="NZ_BAABLM010000002.1"/>
</dbReference>
<accession>A0ABP8VUM6</accession>
<comment type="caution">
    <text evidence="1">The sequence shown here is derived from an EMBL/GenBank/DDBJ whole genome shotgun (WGS) entry which is preliminary data.</text>
</comment>
<sequence>MDARDRFRDMLRTVVGPALRAEGFSGSGSTWHRRNSWGDWGVVGMQKSAYGSANDVVAYVNLSVDLEPERQSRSWLEERPVPRLPSGSSGIWHARLAPPEAPGRTRLDRWDFGDGSDAESFAAELVDTLRVEALPALDRLLDREELFRNTYRAGGPEIFGGALLGYEPEALAVLLLSDRGPSQELIRALTTLDELDLSHEDETYAARQRGVANWVRERSA</sequence>
<evidence type="ECO:0000313" key="2">
    <source>
        <dbReference type="Proteomes" id="UP001501295"/>
    </source>
</evidence>
<organism evidence="1 2">
    <name type="scientific">Frondihabitans cladoniiphilus</name>
    <dbReference type="NCBI Taxonomy" id="715785"/>
    <lineage>
        <taxon>Bacteria</taxon>
        <taxon>Bacillati</taxon>
        <taxon>Actinomycetota</taxon>
        <taxon>Actinomycetes</taxon>
        <taxon>Micrococcales</taxon>
        <taxon>Microbacteriaceae</taxon>
        <taxon>Frondihabitans</taxon>
    </lineage>
</organism>
<dbReference type="InterPro" id="IPR025412">
    <property type="entry name" value="DUF4304"/>
</dbReference>
<evidence type="ECO:0008006" key="3">
    <source>
        <dbReference type="Google" id="ProtNLM"/>
    </source>
</evidence>
<keyword evidence="2" id="KW-1185">Reference proteome</keyword>